<evidence type="ECO:0000313" key="1">
    <source>
        <dbReference type="EMBL" id="KAJ9106231.1"/>
    </source>
</evidence>
<accession>A0ACC2W596</accession>
<gene>
    <name evidence="1" type="ORF">QFC21_001375</name>
</gene>
<evidence type="ECO:0000313" key="2">
    <source>
        <dbReference type="Proteomes" id="UP001227268"/>
    </source>
</evidence>
<keyword evidence="2" id="KW-1185">Reference proteome</keyword>
<reference evidence="1" key="1">
    <citation type="submission" date="2023-04" db="EMBL/GenBank/DDBJ databases">
        <title>Draft Genome sequencing of Naganishia species isolated from polar environments using Oxford Nanopore Technology.</title>
        <authorList>
            <person name="Leo P."/>
            <person name="Venkateswaran K."/>
        </authorList>
    </citation>
    <scope>NUCLEOTIDE SEQUENCE</scope>
    <source>
        <strain evidence="1">MNA-CCFEE 5423</strain>
    </source>
</reference>
<sequence>MLPSLPLPLPQQRDFPPPEPSPALSTDESSTTGSSAPPDTPFMGTEPTDLDRNPLEDQSILSVVGVKKLSRNTEVAEEEGSSGAEGDKVAHAATSTHQRTTINRAAAPIANTQATTDTSISIEGLQDENPPDSSTSDSQRRDSYLSYPTETTPATVSNPPTTNMSTFTFPSNTAPAATDFPSSSENRITPRPHPLFSIHEAASSSALPEPSAPFTFGSFRLNEPTTNVLGTPTAELGPFDYPVDGGLAVGGVMSPAIRRLVEDEQGNSLLPPGFTPSLRRTSSTSTVPISPAGGRRPSVVHSNTVPQADAGRRLSLAGDGEGLGPHSASAIVAAVDEEERMLRGGEAGSDMSKEHVGPDAGTERIRRMSMASAAGSFGSSAPSPTSISGRRPSILAFAHQPLPDAPIPPSLAHLASTLRRGSTPVNHFSTMNVPPRDRQSSVSSMSSLRSSISSASGMTAAVARNSLTGPVFINQGTRDEHMTVSSAYLYQRRSSLASTSRGLLSSKAPLPPSGRPGVLPNQQRTGSVSSSSSSNPSSSGSRESVMTIRDLREDWEGRPSFSRQGDSDEGASPMERNRRMSMPSLPSPSSSALGNDNEGPHWLPQTRPKNSSMAQPALSTEINKFSFPPQVSATYVKPRPFQLGMPPSPRTHSTEAFHTQHSDSSRTTGSSSSSSTHSGTSQDGRSPIMPHVPSSSEELSDVSAEPSDTPSKRTYRISQRGIEERERRRSSRMSALMTTTGNSLETIPSDNVVDFSTASRSAARSSFSSSKTSTSGINHSRPSKHVLQSENGMPAGQHASHERSALSTSSSEEGPEEGLSSENEEKSNHQQTDGDEGGAGVATAFRAFAFPPSSRTGSSYGGNGI</sequence>
<proteinExistence type="predicted"/>
<dbReference type="Proteomes" id="UP001227268">
    <property type="component" value="Unassembled WGS sequence"/>
</dbReference>
<name>A0ACC2W596_9TREE</name>
<organism evidence="1 2">
    <name type="scientific">Naganishia friedmannii</name>
    <dbReference type="NCBI Taxonomy" id="89922"/>
    <lineage>
        <taxon>Eukaryota</taxon>
        <taxon>Fungi</taxon>
        <taxon>Dikarya</taxon>
        <taxon>Basidiomycota</taxon>
        <taxon>Agaricomycotina</taxon>
        <taxon>Tremellomycetes</taxon>
        <taxon>Filobasidiales</taxon>
        <taxon>Filobasidiaceae</taxon>
        <taxon>Naganishia</taxon>
    </lineage>
</organism>
<comment type="caution">
    <text evidence="1">The sequence shown here is derived from an EMBL/GenBank/DDBJ whole genome shotgun (WGS) entry which is preliminary data.</text>
</comment>
<protein>
    <submittedName>
        <fullName evidence="1">Uncharacterized protein</fullName>
    </submittedName>
</protein>
<dbReference type="EMBL" id="JASBWT010000003">
    <property type="protein sequence ID" value="KAJ9106231.1"/>
    <property type="molecule type" value="Genomic_DNA"/>
</dbReference>